<feature type="region of interest" description="Disordered" evidence="1">
    <location>
        <begin position="543"/>
        <end position="603"/>
    </location>
</feature>
<evidence type="ECO:0000313" key="2">
    <source>
        <dbReference type="EMBL" id="KAF2074793.1"/>
    </source>
</evidence>
<dbReference type="EMBL" id="AJWJ01000129">
    <property type="protein sequence ID" value="KAF2074793.1"/>
    <property type="molecule type" value="Genomic_DNA"/>
</dbReference>
<dbReference type="InterPro" id="IPR032675">
    <property type="entry name" value="LRR_dom_sf"/>
</dbReference>
<evidence type="ECO:0008006" key="4">
    <source>
        <dbReference type="Google" id="ProtNLM"/>
    </source>
</evidence>
<dbReference type="GO" id="GO:0034315">
    <property type="term" value="P:regulation of Arp2/3 complex-mediated actin nucleation"/>
    <property type="evidence" value="ECO:0007669"/>
    <property type="project" value="TreeGrafter"/>
</dbReference>
<feature type="compositionally biased region" description="Low complexity" evidence="1">
    <location>
        <begin position="586"/>
        <end position="603"/>
    </location>
</feature>
<dbReference type="PANTHER" id="PTHR24112">
    <property type="entry name" value="LEUCINE-RICH REPEAT, ISOFORM F-RELATED"/>
    <property type="match status" value="1"/>
</dbReference>
<accession>A0A8J4PU24</accession>
<dbReference type="OrthoDB" id="19909at2759"/>
<keyword evidence="3" id="KW-1185">Reference proteome</keyword>
<feature type="compositionally biased region" description="Low complexity" evidence="1">
    <location>
        <begin position="543"/>
        <end position="558"/>
    </location>
</feature>
<dbReference type="Proteomes" id="UP000695562">
    <property type="component" value="Unassembled WGS sequence"/>
</dbReference>
<dbReference type="GO" id="GO:0030027">
    <property type="term" value="C:lamellipodium"/>
    <property type="evidence" value="ECO:0007669"/>
    <property type="project" value="TreeGrafter"/>
</dbReference>
<dbReference type="AlphaFoldDB" id="A0A8J4PU24"/>
<feature type="region of interest" description="Disordered" evidence="1">
    <location>
        <begin position="639"/>
        <end position="667"/>
    </location>
</feature>
<comment type="caution">
    <text evidence="2">The sequence shown here is derived from an EMBL/GenBank/DDBJ whole genome shotgun (WGS) entry which is preliminary data.</text>
</comment>
<organism evidence="2 3">
    <name type="scientific">Polysphondylium violaceum</name>
    <dbReference type="NCBI Taxonomy" id="133409"/>
    <lineage>
        <taxon>Eukaryota</taxon>
        <taxon>Amoebozoa</taxon>
        <taxon>Evosea</taxon>
        <taxon>Eumycetozoa</taxon>
        <taxon>Dictyostelia</taxon>
        <taxon>Dictyosteliales</taxon>
        <taxon>Dictyosteliaceae</taxon>
        <taxon>Polysphondylium</taxon>
    </lineage>
</organism>
<dbReference type="Gene3D" id="3.80.10.10">
    <property type="entry name" value="Ribonuclease Inhibitor"/>
    <property type="match status" value="2"/>
</dbReference>
<feature type="region of interest" description="Disordered" evidence="1">
    <location>
        <begin position="1004"/>
        <end position="1026"/>
    </location>
</feature>
<dbReference type="SUPFAM" id="SSF52047">
    <property type="entry name" value="RNI-like"/>
    <property type="match status" value="2"/>
</dbReference>
<evidence type="ECO:0000313" key="3">
    <source>
        <dbReference type="Proteomes" id="UP000695562"/>
    </source>
</evidence>
<dbReference type="GO" id="GO:0016477">
    <property type="term" value="P:cell migration"/>
    <property type="evidence" value="ECO:0007669"/>
    <property type="project" value="TreeGrafter"/>
</dbReference>
<evidence type="ECO:0000256" key="1">
    <source>
        <dbReference type="SAM" id="MobiDB-lite"/>
    </source>
</evidence>
<proteinExistence type="predicted"/>
<dbReference type="SMART" id="SM00368">
    <property type="entry name" value="LRR_RI"/>
    <property type="match status" value="5"/>
</dbReference>
<feature type="region of interest" description="Disordered" evidence="1">
    <location>
        <begin position="1119"/>
        <end position="1148"/>
    </location>
</feature>
<feature type="compositionally biased region" description="Low complexity" evidence="1">
    <location>
        <begin position="1133"/>
        <end position="1148"/>
    </location>
</feature>
<feature type="compositionally biased region" description="Low complexity" evidence="1">
    <location>
        <begin position="640"/>
        <end position="667"/>
    </location>
</feature>
<name>A0A8J4PU24_9MYCE</name>
<reference evidence="2" key="1">
    <citation type="submission" date="2020-01" db="EMBL/GenBank/DDBJ databases">
        <title>Development of genomics and gene disruption for Polysphondylium violaceum indicates a role for the polyketide synthase stlB in stalk morphogenesis.</title>
        <authorList>
            <person name="Narita B."/>
            <person name="Kawabe Y."/>
            <person name="Kin K."/>
            <person name="Saito T."/>
            <person name="Gibbs R."/>
            <person name="Kuspa A."/>
            <person name="Muzny D."/>
            <person name="Queller D."/>
            <person name="Richards S."/>
            <person name="Strassman J."/>
            <person name="Sucgang R."/>
            <person name="Worley K."/>
            <person name="Schaap P."/>
        </authorList>
    </citation>
    <scope>NUCLEOTIDE SEQUENCE</scope>
    <source>
        <strain evidence="2">QSvi11</strain>
    </source>
</reference>
<gene>
    <name evidence="2" type="ORF">CYY_003896</name>
</gene>
<sequence length="1148" mass="127595">MGHPLELSTIENNYIEEWVNLNYSNYSENIVFKGHILTNKKKSHIDSSKWSSSILIITCFHIILFSEGKELTKKTPKDFHIYDCKKLTNKEDYVLSLAFQRGKQKTKITIKTEQMNYIVSLIRRLRSLLDSDHCSTDLTLNVKPFLKQPLERKEYSVYEGFLDLYRGWCSYFTVEPNQTLIDYIHKTIMDGNNELDLNEVLNTDISDVSLDFVPFLYSLKHNSYFNSLIVKDLKKESTIKALSDLLLHNCQLKKLFIKKCGNDSLQSIFISLSLNKRNSIQILDVSDQTLSNKSISSLINCLATFNHALVYLNISNCSIPPKMMASIFDSLEKNYGMSLTLEYLNISGNKLDEVGNNAITSWIIRSRFFLKLKQFLLNSCGINSQTLFCLRQLSQLEYLDISNNKLELNDIERFQYILSLPSLIRIDCNYCNLPKEIVALIFSKMSEKKLNVHIELAGLNLCAPNENDSTWEVLFTNISLFRETVISIKTLNLKNTRGSEKSLVGLMNVLSEIKVDELVLDSLQLYINGPNLYSSGNSILNSSTGSSSSIGSPHSSPLRGEKEITSSPLQNSNSMNNDDDVDDDTSSTSSASSTSTTLSSLSSLSNKEALNMSGNSISSPSGNPNHKILIKNLISQTAANNSNNSLNNNNNNGSNSSNNNNNSHSNDLINNSKSFKPIFIKSLNKVYSNVNLKILSLCDIGKVLNNFIPTLSKSSSIYCLEMSGNSLGDQGAVMLAKSLRSNRSILSINIDCNQITVVGWNSIYRAISANENGNNLFNSTKEAPSLPSTTCPSRLCSMNYPKVDFERILSLTEDFTSRSSIYNCISNMQMALVKNGNQYFSNRKSNGTLRPPIGYIFKKYSEEQPAETQHPLTVPQTPMILYPITPVPKELLTQAHDRFYIPIDPPIQSSLYNIMATLRDPFHKTNVKLMDLSPTLSSVGHSHSSSSSSFSSSCHSSGSATVHIQYTNNIALPSRNSPIPFILSYPDSEPSSPPLFRKSTTIYSSSSSTTSTTSSTSSFSSSASNSPSTSSFFSSTQHSPLVKPATKEALGIPRILARAPSNNDFHNVMDIISGLESVMADCINDYSLDSNSKSTIPKHINFVVEERSRSFTIEHSITPAASSANSEFEPRSRSQSAISPPSSPLLFS</sequence>
<dbReference type="GO" id="GO:0005886">
    <property type="term" value="C:plasma membrane"/>
    <property type="evidence" value="ECO:0007669"/>
    <property type="project" value="TreeGrafter"/>
</dbReference>
<protein>
    <recommendedName>
        <fullName evidence="4">Leucine-rich repeat-containing protein</fullName>
    </recommendedName>
</protein>
<dbReference type="InterPro" id="IPR051279">
    <property type="entry name" value="PP1-Reg/Actin-Interact_Protein"/>
</dbReference>
<dbReference type="PANTHER" id="PTHR24112:SF44">
    <property type="entry name" value="LEUCINE-RICH REPEAT-CONTAINING PROTEIN"/>
    <property type="match status" value="1"/>
</dbReference>